<dbReference type="AlphaFoldDB" id="A0A6V7RN67"/>
<dbReference type="RefSeq" id="WP_186088479.1">
    <property type="nucleotide sequence ID" value="NZ_BMDB01000004.1"/>
</dbReference>
<proteinExistence type="predicted"/>
<accession>A0A6V7RN67</accession>
<reference evidence="4 5" key="1">
    <citation type="submission" date="2020-07" db="EMBL/GenBank/DDBJ databases">
        <authorList>
            <person name="Criscuolo A."/>
        </authorList>
    </citation>
    <scope>NUCLEOTIDE SEQUENCE [LARGE SCALE GENOMIC DNA]</scope>
    <source>
        <strain evidence="5">CIP 111030</strain>
    </source>
</reference>
<gene>
    <name evidence="4" type="primary">adhB</name>
    <name evidence="4" type="ORF">JEOSCH030_01678</name>
</gene>
<dbReference type="InterPro" id="IPR039697">
    <property type="entry name" value="Alcohol_dehydrogenase_Fe"/>
</dbReference>
<dbReference type="Proteomes" id="UP000521032">
    <property type="component" value="Unassembled WGS sequence"/>
</dbReference>
<keyword evidence="5" id="KW-1185">Reference proteome</keyword>
<dbReference type="PANTHER" id="PTHR11496">
    <property type="entry name" value="ALCOHOL DEHYDROGENASE"/>
    <property type="match status" value="1"/>
</dbReference>
<dbReference type="GO" id="GO:0046872">
    <property type="term" value="F:metal ion binding"/>
    <property type="evidence" value="ECO:0007669"/>
    <property type="project" value="InterPro"/>
</dbReference>
<dbReference type="SUPFAM" id="SSF56796">
    <property type="entry name" value="Dehydroquinate synthase-like"/>
    <property type="match status" value="1"/>
</dbReference>
<feature type="domain" description="Fe-containing alcohol dehydrogenase-like C-terminal" evidence="3">
    <location>
        <begin position="182"/>
        <end position="366"/>
    </location>
</feature>
<evidence type="ECO:0000256" key="1">
    <source>
        <dbReference type="ARBA" id="ARBA00023002"/>
    </source>
</evidence>
<dbReference type="Pfam" id="PF25137">
    <property type="entry name" value="ADH_Fe_C"/>
    <property type="match status" value="1"/>
</dbReference>
<evidence type="ECO:0000259" key="2">
    <source>
        <dbReference type="Pfam" id="PF00465"/>
    </source>
</evidence>
<dbReference type="Pfam" id="PF00465">
    <property type="entry name" value="Fe-ADH"/>
    <property type="match status" value="1"/>
</dbReference>
<dbReference type="InterPro" id="IPR056798">
    <property type="entry name" value="ADH_Fe_C"/>
</dbReference>
<protein>
    <submittedName>
        <fullName evidence="4">Alcohol dehydrogenase 2</fullName>
    </submittedName>
</protein>
<name>A0A6V7RN67_9BACL</name>
<dbReference type="EMBL" id="CAJEWE010000011">
    <property type="protein sequence ID" value="CAD2079641.1"/>
    <property type="molecule type" value="Genomic_DNA"/>
</dbReference>
<dbReference type="Gene3D" id="1.20.1090.10">
    <property type="entry name" value="Dehydroquinate synthase-like - alpha domain"/>
    <property type="match status" value="1"/>
</dbReference>
<dbReference type="InterPro" id="IPR001670">
    <property type="entry name" value="ADH_Fe/GldA"/>
</dbReference>
<keyword evidence="1" id="KW-0560">Oxidoreductase</keyword>
<dbReference type="FunFam" id="3.40.50.1970:FF:000003">
    <property type="entry name" value="Alcohol dehydrogenase, iron-containing"/>
    <property type="match status" value="1"/>
</dbReference>
<sequence length="367" mass="39587">MFKLFHPVNIKFGEGLIGDLETLLEGYEGYNFVIVAGNSAKQNCILRVIESQLDNRVLGTVVGIEENPTMENVDTIIEMMNNTNADALIGIGGGSVMDATKVASIGAAMGLSARKVISEKSRTRVPLILIPTTSGSSSEVTNSAVISDHTIGKKLPTNGPEVFADLAIIDPELTYTCPKGVTAISGIDIMCHAFDAIGNVKHNPYSDTLATEALRLAFKHLKSVYDGENNREGRHALSLATMLVGQAFSQTGTSGSHAVSYYLTSEFGVPHGEACALTVDLWYKINSEEDPRLEEIAKSLGFLSVDEMLDAFNELKKSIGLRTTFDALGIDKKHLAAIAEDALLQANMKNNIVQLNEAELVELLNRK</sequence>
<evidence type="ECO:0000259" key="3">
    <source>
        <dbReference type="Pfam" id="PF25137"/>
    </source>
</evidence>
<dbReference type="InterPro" id="IPR018211">
    <property type="entry name" value="ADH_Fe_CS"/>
</dbReference>
<dbReference type="Gene3D" id="3.40.50.1970">
    <property type="match status" value="1"/>
</dbReference>
<evidence type="ECO:0000313" key="5">
    <source>
        <dbReference type="Proteomes" id="UP000521032"/>
    </source>
</evidence>
<dbReference type="GO" id="GO:0004022">
    <property type="term" value="F:alcohol dehydrogenase (NAD+) activity"/>
    <property type="evidence" value="ECO:0007669"/>
    <property type="project" value="UniProtKB-ARBA"/>
</dbReference>
<evidence type="ECO:0000313" key="4">
    <source>
        <dbReference type="EMBL" id="CAD2079641.1"/>
    </source>
</evidence>
<dbReference type="PANTHER" id="PTHR11496:SF83">
    <property type="entry name" value="HYDROXYACID-OXOACID TRANSHYDROGENASE, MITOCHONDRIAL"/>
    <property type="match status" value="1"/>
</dbReference>
<organism evidence="4 5">
    <name type="scientific">Phocicoccus schoeneichii</name>
    <dbReference type="NCBI Taxonomy" id="1812261"/>
    <lineage>
        <taxon>Bacteria</taxon>
        <taxon>Bacillati</taxon>
        <taxon>Bacillota</taxon>
        <taxon>Bacilli</taxon>
        <taxon>Bacillales</taxon>
        <taxon>Salinicoccaceae</taxon>
        <taxon>Phocicoccus</taxon>
    </lineage>
</organism>
<comment type="caution">
    <text evidence="4">The sequence shown here is derived from an EMBL/GenBank/DDBJ whole genome shotgun (WGS) entry which is preliminary data.</text>
</comment>
<dbReference type="PROSITE" id="PS00060">
    <property type="entry name" value="ADH_IRON_2"/>
    <property type="match status" value="1"/>
</dbReference>
<feature type="domain" description="Alcohol dehydrogenase iron-type/glycerol dehydrogenase GldA" evidence="2">
    <location>
        <begin position="7"/>
        <end position="171"/>
    </location>
</feature>